<evidence type="ECO:0000313" key="3">
    <source>
        <dbReference type="Proteomes" id="UP000198534"/>
    </source>
</evidence>
<sequence length="111" mass="12783">MQQQYPPQGTPQASTGLPQVKGPEMNDRDRLNDVLSTVKNLTVGYNIGTNEASNDRLYQTQMNILTNLHNCQRDLFNMMHSKGWYKTEPVAMQQVTTTFQQFSNYSTQFPY</sequence>
<protein>
    <submittedName>
        <fullName evidence="2">Coat F domain-containing protein</fullName>
    </submittedName>
</protein>
<feature type="region of interest" description="Disordered" evidence="1">
    <location>
        <begin position="1"/>
        <end position="28"/>
    </location>
</feature>
<dbReference type="Proteomes" id="UP000198534">
    <property type="component" value="Unassembled WGS sequence"/>
</dbReference>
<dbReference type="AlphaFoldDB" id="A0A1H3CF45"/>
<dbReference type="OrthoDB" id="1647790at2"/>
<accession>A0A1H3CF45</accession>
<dbReference type="InterPro" id="IPR012851">
    <property type="entry name" value="Spore_coat_CotF-like"/>
</dbReference>
<evidence type="ECO:0000313" key="2">
    <source>
        <dbReference type="EMBL" id="SDX52725.1"/>
    </source>
</evidence>
<dbReference type="RefSeq" id="WP_091742886.1">
    <property type="nucleotide sequence ID" value="NZ_FNNQ01000022.1"/>
</dbReference>
<evidence type="ECO:0000256" key="1">
    <source>
        <dbReference type="SAM" id="MobiDB-lite"/>
    </source>
</evidence>
<keyword evidence="3" id="KW-1185">Reference proteome</keyword>
<gene>
    <name evidence="2" type="ORF">SAMN05444487_12212</name>
</gene>
<dbReference type="STRING" id="1048340.SAMN05444487_12212"/>
<dbReference type="Pfam" id="PF07875">
    <property type="entry name" value="Coat_F"/>
    <property type="match status" value="1"/>
</dbReference>
<reference evidence="2 3" key="1">
    <citation type="submission" date="2016-10" db="EMBL/GenBank/DDBJ databases">
        <authorList>
            <person name="de Groot N.N."/>
        </authorList>
    </citation>
    <scope>NUCLEOTIDE SEQUENCE [LARGE SCALE GENOMIC DNA]</scope>
    <source>
        <strain evidence="2 3">DSM 45610</strain>
    </source>
</reference>
<proteinExistence type="predicted"/>
<organism evidence="2 3">
    <name type="scientific">Marininema mesophilum</name>
    <dbReference type="NCBI Taxonomy" id="1048340"/>
    <lineage>
        <taxon>Bacteria</taxon>
        <taxon>Bacillati</taxon>
        <taxon>Bacillota</taxon>
        <taxon>Bacilli</taxon>
        <taxon>Bacillales</taxon>
        <taxon>Thermoactinomycetaceae</taxon>
        <taxon>Marininema</taxon>
    </lineage>
</organism>
<name>A0A1H3CF45_9BACL</name>
<feature type="compositionally biased region" description="Polar residues" evidence="1">
    <location>
        <begin position="1"/>
        <end position="17"/>
    </location>
</feature>
<dbReference type="EMBL" id="FNNQ01000022">
    <property type="protein sequence ID" value="SDX52725.1"/>
    <property type="molecule type" value="Genomic_DNA"/>
</dbReference>